<dbReference type="PANTHER" id="PTHR40031:SF1">
    <property type="entry name" value="MEMBRANE-BOUND METAL-DEPENDENT HYDROLASE"/>
    <property type="match status" value="1"/>
</dbReference>
<keyword evidence="1" id="KW-0812">Transmembrane</keyword>
<keyword evidence="1" id="KW-0472">Membrane</keyword>
<name>A0A1J5EFN5_9BACT</name>
<evidence type="ECO:0000313" key="2">
    <source>
        <dbReference type="EMBL" id="OIP42174.1"/>
    </source>
</evidence>
<dbReference type="InterPro" id="IPR007404">
    <property type="entry name" value="YdjM-like"/>
</dbReference>
<dbReference type="EMBL" id="MNYI01000057">
    <property type="protein sequence ID" value="OIP42174.1"/>
    <property type="molecule type" value="Genomic_DNA"/>
</dbReference>
<evidence type="ECO:0000256" key="1">
    <source>
        <dbReference type="SAM" id="Phobius"/>
    </source>
</evidence>
<protein>
    <recommendedName>
        <fullName evidence="4">Metal-dependent hydrolase</fullName>
    </recommendedName>
</protein>
<dbReference type="Pfam" id="PF04307">
    <property type="entry name" value="YdjM"/>
    <property type="match status" value="1"/>
</dbReference>
<evidence type="ECO:0008006" key="4">
    <source>
        <dbReference type="Google" id="ProtNLM"/>
    </source>
</evidence>
<feature type="transmembrane region" description="Helical" evidence="1">
    <location>
        <begin position="36"/>
        <end position="58"/>
    </location>
</feature>
<keyword evidence="1" id="KW-1133">Transmembrane helix</keyword>
<dbReference type="Proteomes" id="UP000183085">
    <property type="component" value="Unassembled WGS sequence"/>
</dbReference>
<accession>A0A1J5EFN5</accession>
<feature type="transmembrane region" description="Helical" evidence="1">
    <location>
        <begin position="96"/>
        <end position="114"/>
    </location>
</feature>
<dbReference type="STRING" id="1817895.AUJ95_01980"/>
<evidence type="ECO:0000313" key="3">
    <source>
        <dbReference type="Proteomes" id="UP000183085"/>
    </source>
</evidence>
<comment type="caution">
    <text evidence="2">The sequence shown here is derived from an EMBL/GenBank/DDBJ whole genome shotgun (WGS) entry which is preliminary data.</text>
</comment>
<reference evidence="2 3" key="1">
    <citation type="journal article" date="2016" name="Environ. Microbiol.">
        <title>Genomic resolution of a cold subsurface aquifer community provides metabolic insights for novel microbes adapted to high CO concentrations.</title>
        <authorList>
            <person name="Probst A.J."/>
            <person name="Castelle C.J."/>
            <person name="Singh A."/>
            <person name="Brown C.T."/>
            <person name="Anantharaman K."/>
            <person name="Sharon I."/>
            <person name="Hug L.A."/>
            <person name="Burstein D."/>
            <person name="Emerson J.B."/>
            <person name="Thomas B.C."/>
            <person name="Banfield J.F."/>
        </authorList>
    </citation>
    <scope>NUCLEOTIDE SEQUENCE [LARGE SCALE GENOMIC DNA]</scope>
    <source>
        <strain evidence="2">CG2_30_40_21</strain>
    </source>
</reference>
<organism evidence="2 3">
    <name type="scientific">Candidatus Desantisbacteria bacterium CG2_30_40_21</name>
    <dbReference type="NCBI Taxonomy" id="1817895"/>
    <lineage>
        <taxon>Bacteria</taxon>
        <taxon>Candidatus Desantisiibacteriota</taxon>
    </lineage>
</organism>
<gene>
    <name evidence="2" type="ORF">AUJ95_01980</name>
</gene>
<sequence length="173" mass="19663">MPTPIGHTLTAAIIYTISRRRCCLHKKKQLRQGWRSLLFCILLASLPDIDLFSISSGIRFSWENHHGPTHSLGFVLLISLIVSIIVGIFRENWKKWCLLSSLCVCSHVLMDLLVTKNGLMIFYPLSTHRIIMTTGFPFGYSPEMGFVSFVVMSAAQELVILGGILIIVWRRMR</sequence>
<feature type="transmembrane region" description="Helical" evidence="1">
    <location>
        <begin position="146"/>
        <end position="169"/>
    </location>
</feature>
<feature type="transmembrane region" description="Helical" evidence="1">
    <location>
        <begin position="70"/>
        <end position="89"/>
    </location>
</feature>
<dbReference type="AlphaFoldDB" id="A0A1J5EFN5"/>
<proteinExistence type="predicted"/>
<dbReference type="PANTHER" id="PTHR40031">
    <property type="entry name" value="HYPOTHETICAL MEMBRANE SPANNING PROTEIN"/>
    <property type="match status" value="1"/>
</dbReference>
<dbReference type="InterPro" id="IPR053170">
    <property type="entry name" value="Transcription_regulator"/>
</dbReference>